<reference evidence="1" key="1">
    <citation type="submission" date="2013-04" db="EMBL/GenBank/DDBJ databases">
        <authorList>
            <person name="Harkins D.M."/>
            <person name="Durkin A.S."/>
            <person name="Brinkac L.M."/>
            <person name="Haft D.H."/>
            <person name="Selengut J.D."/>
            <person name="Sanka R."/>
            <person name="DePew J."/>
            <person name="Purushe J."/>
            <person name="Galloway R.L."/>
            <person name="Vinetz J.M."/>
            <person name="Sutton G.G."/>
            <person name="Nierman W.C."/>
            <person name="Fouts D.E."/>
        </authorList>
    </citation>
    <scope>NUCLEOTIDE SEQUENCE [LARGE SCALE GENOMIC DNA]</scope>
    <source>
        <strain evidence="1">CDC</strain>
    </source>
</reference>
<accession>R9A8D2</accession>
<keyword evidence="2" id="KW-1185">Reference proteome</keyword>
<evidence type="ECO:0000313" key="2">
    <source>
        <dbReference type="Proteomes" id="UP000013984"/>
    </source>
</evidence>
<gene>
    <name evidence="1" type="ORF">LEP1GSC195_1473</name>
</gene>
<dbReference type="OrthoDB" id="582412at2"/>
<name>R9A8D2_9LEPT</name>
<dbReference type="Proteomes" id="UP000013984">
    <property type="component" value="Unassembled WGS sequence"/>
</dbReference>
<dbReference type="RefSeq" id="WP_015679769.1">
    <property type="nucleotide sequence ID" value="NZ_AOGZ02000005.1"/>
</dbReference>
<dbReference type="AlphaFoldDB" id="R9A8D2"/>
<comment type="caution">
    <text evidence="1">The sequence shown here is derived from an EMBL/GenBank/DDBJ whole genome shotgun (WGS) entry which is preliminary data.</text>
</comment>
<sequence length="281" mass="32426">MVAKKKMQLGRPRKKIQDYIIESNSADFGKMSDYYDYPVKTFLNFLCISHYAVDYCKTKFPKNADKKMGVEAQRHLNIIILSILPTIMGQFETFQKSLFSKCLEYSVYLDNFVPSEFLKRLKDIQSLEIDSLRLTAYRGQPAQVGTIFADSLHIWHDSHKVSHAFRALTQGVDFYTKDQIEELQIIWQLRHSIVHTGGTITRPDSQKNSKLKKFADKSIILSETFISTLGYKLHNLINNSITRYSSDFKGKLSADTPIAVQREIDSMFKVESKMQSSWIVP</sequence>
<dbReference type="EMBL" id="AOGZ02000005">
    <property type="protein sequence ID" value="EOQ98284.1"/>
    <property type="molecule type" value="Genomic_DNA"/>
</dbReference>
<organism evidence="1 2">
    <name type="scientific">Leptospira wolbachii serovar Codice str. CDC</name>
    <dbReference type="NCBI Taxonomy" id="1218599"/>
    <lineage>
        <taxon>Bacteria</taxon>
        <taxon>Pseudomonadati</taxon>
        <taxon>Spirochaetota</taxon>
        <taxon>Spirochaetia</taxon>
        <taxon>Leptospirales</taxon>
        <taxon>Leptospiraceae</taxon>
        <taxon>Leptospira</taxon>
    </lineage>
</organism>
<evidence type="ECO:0000313" key="1">
    <source>
        <dbReference type="EMBL" id="EOQ98284.1"/>
    </source>
</evidence>
<proteinExistence type="predicted"/>
<protein>
    <recommendedName>
        <fullName evidence="3">RiboL-PSP-HEPN domain-containing protein</fullName>
    </recommendedName>
</protein>
<evidence type="ECO:0008006" key="3">
    <source>
        <dbReference type="Google" id="ProtNLM"/>
    </source>
</evidence>